<dbReference type="GO" id="GO:0048188">
    <property type="term" value="C:Set1C/COMPASS complex"/>
    <property type="evidence" value="ECO:0007669"/>
    <property type="project" value="TreeGrafter"/>
</dbReference>
<dbReference type="InterPro" id="IPR046341">
    <property type="entry name" value="SET_dom_sf"/>
</dbReference>
<dbReference type="CDD" id="cd10518">
    <property type="entry name" value="SET_SETD1-like"/>
    <property type="match status" value="1"/>
</dbReference>
<dbReference type="Pfam" id="PF00856">
    <property type="entry name" value="SET"/>
    <property type="match status" value="1"/>
</dbReference>
<organism evidence="14">
    <name type="scientific">Aureococcus anophagefferens</name>
    <name type="common">Harmful bloom alga</name>
    <dbReference type="NCBI Taxonomy" id="44056"/>
    <lineage>
        <taxon>Eukaryota</taxon>
        <taxon>Sar</taxon>
        <taxon>Stramenopiles</taxon>
        <taxon>Ochrophyta</taxon>
        <taxon>Pelagophyceae</taxon>
        <taxon>Pelagomonadales</taxon>
        <taxon>Pelagomonadaceae</taxon>
        <taxon>Aureococcus</taxon>
    </lineage>
</organism>
<dbReference type="InParanoid" id="F0YDE7"/>
<dbReference type="SUPFAM" id="SSF82199">
    <property type="entry name" value="SET domain"/>
    <property type="match status" value="1"/>
</dbReference>
<dbReference type="Proteomes" id="UP000002729">
    <property type="component" value="Unassembled WGS sequence"/>
</dbReference>
<comment type="subcellular location">
    <subcellularLocation>
        <location evidence="1">Nucleus</location>
    </subcellularLocation>
</comment>
<dbReference type="PROSITE" id="PS50868">
    <property type="entry name" value="POST_SET"/>
    <property type="match status" value="1"/>
</dbReference>
<comment type="catalytic activity">
    <reaction evidence="10">
        <text>N(6),N(6)-dimethyl-L-lysyl(4)-[histone H3] + S-adenosyl-L-methionine = N(6),N(6),N(6)-trimethyl-L-lysyl(4)-[histone H3] + S-adenosyl-L-homocysteine + H(+)</text>
        <dbReference type="Rhea" id="RHEA:60272"/>
        <dbReference type="Rhea" id="RHEA-COMP:15537"/>
        <dbReference type="Rhea" id="RHEA-COMP:15540"/>
        <dbReference type="ChEBI" id="CHEBI:15378"/>
        <dbReference type="ChEBI" id="CHEBI:57856"/>
        <dbReference type="ChEBI" id="CHEBI:59789"/>
        <dbReference type="ChEBI" id="CHEBI:61961"/>
        <dbReference type="ChEBI" id="CHEBI:61976"/>
    </reaction>
</comment>
<feature type="domain" description="Post-SET" evidence="12">
    <location>
        <begin position="120"/>
        <end position="136"/>
    </location>
</feature>
<dbReference type="eggNOG" id="KOG1080">
    <property type="taxonomic scope" value="Eukaryota"/>
</dbReference>
<dbReference type="GeneID" id="20218514"/>
<evidence type="ECO:0000259" key="11">
    <source>
        <dbReference type="PROSITE" id="PS50280"/>
    </source>
</evidence>
<evidence type="ECO:0000313" key="13">
    <source>
        <dbReference type="EMBL" id="EGB06814.1"/>
    </source>
</evidence>
<dbReference type="GO" id="GO:0140999">
    <property type="term" value="F:histone H3K4 trimethyltransferase activity"/>
    <property type="evidence" value="ECO:0007669"/>
    <property type="project" value="UniProtKB-EC"/>
</dbReference>
<evidence type="ECO:0000256" key="1">
    <source>
        <dbReference type="ARBA" id="ARBA00004123"/>
    </source>
</evidence>
<dbReference type="KEGG" id="aaf:AURANDRAFT_15476"/>
<dbReference type="OrthoDB" id="308383at2759"/>
<dbReference type="InterPro" id="IPR001214">
    <property type="entry name" value="SET_dom"/>
</dbReference>
<accession>F0YDE7</accession>
<feature type="domain" description="SET" evidence="11">
    <location>
        <begin position="1"/>
        <end position="114"/>
    </location>
</feature>
<reference evidence="13 14" key="1">
    <citation type="journal article" date="2011" name="Proc. Natl. Acad. Sci. U.S.A.">
        <title>Niche of harmful alga Aureococcus anophagefferens revealed through ecogenomics.</title>
        <authorList>
            <person name="Gobler C.J."/>
            <person name="Berry D.L."/>
            <person name="Dyhrman S.T."/>
            <person name="Wilhelm S.W."/>
            <person name="Salamov A."/>
            <person name="Lobanov A.V."/>
            <person name="Zhang Y."/>
            <person name="Collier J.L."/>
            <person name="Wurch L.L."/>
            <person name="Kustka A.B."/>
            <person name="Dill B.D."/>
            <person name="Shah M."/>
            <person name="VerBerkmoes N.C."/>
            <person name="Kuo A."/>
            <person name="Terry A."/>
            <person name="Pangilinan J."/>
            <person name="Lindquist E.A."/>
            <person name="Lucas S."/>
            <person name="Paulsen I.T."/>
            <person name="Hattenrath-Lehmann T.K."/>
            <person name="Talmage S.C."/>
            <person name="Walker E.A."/>
            <person name="Koch F."/>
            <person name="Burson A.M."/>
            <person name="Marcoval M.A."/>
            <person name="Tang Y.Z."/>
            <person name="Lecleir G.R."/>
            <person name="Coyne K.J."/>
            <person name="Berg G.M."/>
            <person name="Bertrand E.M."/>
            <person name="Saito M.A."/>
            <person name="Gladyshev V.N."/>
            <person name="Grigoriev I.V."/>
        </authorList>
    </citation>
    <scope>NUCLEOTIDE SEQUENCE [LARGE SCALE GENOMIC DNA]</scope>
    <source>
        <strain evidence="14">CCMP 1984</strain>
    </source>
</reference>
<dbReference type="GO" id="GO:0032259">
    <property type="term" value="P:methylation"/>
    <property type="evidence" value="ECO:0007669"/>
    <property type="project" value="UniProtKB-KW"/>
</dbReference>
<feature type="non-terminal residue" evidence="13">
    <location>
        <position position="136"/>
    </location>
</feature>
<keyword evidence="4" id="KW-0808">Transferase</keyword>
<keyword evidence="3" id="KW-0489">Methyltransferase</keyword>
<evidence type="ECO:0000256" key="7">
    <source>
        <dbReference type="ARBA" id="ARBA00023242"/>
    </source>
</evidence>
<evidence type="ECO:0000256" key="9">
    <source>
        <dbReference type="ARBA" id="ARBA00047583"/>
    </source>
</evidence>
<evidence type="ECO:0000259" key="12">
    <source>
        <dbReference type="PROSITE" id="PS50868"/>
    </source>
</evidence>
<evidence type="ECO:0000256" key="3">
    <source>
        <dbReference type="ARBA" id="ARBA00022603"/>
    </source>
</evidence>
<dbReference type="RefSeq" id="XP_009038560.1">
    <property type="nucleotide sequence ID" value="XM_009040312.1"/>
</dbReference>
<protein>
    <recommendedName>
        <fullName evidence="2">[histone H3]-lysine(4) N-trimethyltransferase</fullName>
        <ecNumber evidence="2">2.1.1.354</ecNumber>
    </recommendedName>
</protein>
<dbReference type="SMART" id="SM00508">
    <property type="entry name" value="PostSET"/>
    <property type="match status" value="1"/>
</dbReference>
<dbReference type="SMART" id="SM00317">
    <property type="entry name" value="SET"/>
    <property type="match status" value="1"/>
</dbReference>
<dbReference type="PROSITE" id="PS50280">
    <property type="entry name" value="SET"/>
    <property type="match status" value="1"/>
</dbReference>
<keyword evidence="14" id="KW-1185">Reference proteome</keyword>
<evidence type="ECO:0000256" key="4">
    <source>
        <dbReference type="ARBA" id="ARBA00022679"/>
    </source>
</evidence>
<name>F0YDE7_AURAN</name>
<dbReference type="EC" id="2.1.1.354" evidence="2"/>
<sequence length="136" mass="15433">RRSHIHGWGLYCKTDVPKDAFIIEYVGQVVRQAVGDKREKYYDDAGVGSCYLFRLDEDAIVDATRRGNIGRFINHCCRPNAYAKIVALDSNTKKIVIIALQDLKAGDEVMYDYKFPIEDDKVKCYCGAPNCRGTMN</sequence>
<dbReference type="AlphaFoldDB" id="F0YDE7"/>
<evidence type="ECO:0000256" key="5">
    <source>
        <dbReference type="ARBA" id="ARBA00022691"/>
    </source>
</evidence>
<evidence type="ECO:0000256" key="2">
    <source>
        <dbReference type="ARBA" id="ARBA00012182"/>
    </source>
</evidence>
<dbReference type="EMBL" id="GL833133">
    <property type="protein sequence ID" value="EGB06814.1"/>
    <property type="molecule type" value="Genomic_DNA"/>
</dbReference>
<evidence type="ECO:0000256" key="8">
    <source>
        <dbReference type="ARBA" id="ARBA00047571"/>
    </source>
</evidence>
<evidence type="ECO:0000256" key="10">
    <source>
        <dbReference type="ARBA" id="ARBA00049129"/>
    </source>
</evidence>
<dbReference type="PANTHER" id="PTHR45814:SF2">
    <property type="entry name" value="HISTONE-LYSINE N-METHYLTRANSFERASE SETD1"/>
    <property type="match status" value="1"/>
</dbReference>
<dbReference type="InterPro" id="IPR003616">
    <property type="entry name" value="Post-SET_dom"/>
</dbReference>
<dbReference type="InterPro" id="IPR044570">
    <property type="entry name" value="Set1-like"/>
</dbReference>
<keyword evidence="7" id="KW-0539">Nucleus</keyword>
<dbReference type="PANTHER" id="PTHR45814">
    <property type="entry name" value="HISTONE-LYSINE N-METHYLTRANSFERASE SETD1"/>
    <property type="match status" value="1"/>
</dbReference>
<keyword evidence="5" id="KW-0949">S-adenosyl-L-methionine</keyword>
<feature type="non-terminal residue" evidence="13">
    <location>
        <position position="1"/>
    </location>
</feature>
<comment type="catalytic activity">
    <reaction evidence="8">
        <text>L-lysyl(4)-[histone H3] + 3 S-adenosyl-L-methionine = N(6),N(6),N(6)-trimethyl-L-lysyl(4)-[histone H3] + 3 S-adenosyl-L-homocysteine + 3 H(+)</text>
        <dbReference type="Rhea" id="RHEA:60260"/>
        <dbReference type="Rhea" id="RHEA-COMP:15537"/>
        <dbReference type="Rhea" id="RHEA-COMP:15547"/>
        <dbReference type="ChEBI" id="CHEBI:15378"/>
        <dbReference type="ChEBI" id="CHEBI:29969"/>
        <dbReference type="ChEBI" id="CHEBI:57856"/>
        <dbReference type="ChEBI" id="CHEBI:59789"/>
        <dbReference type="ChEBI" id="CHEBI:61961"/>
        <dbReference type="EC" id="2.1.1.354"/>
    </reaction>
</comment>
<keyword evidence="6" id="KW-0156">Chromatin regulator</keyword>
<dbReference type="OMA" id="EYECRCG"/>
<evidence type="ECO:0000256" key="6">
    <source>
        <dbReference type="ARBA" id="ARBA00022853"/>
    </source>
</evidence>
<evidence type="ECO:0000313" key="14">
    <source>
        <dbReference type="Proteomes" id="UP000002729"/>
    </source>
</evidence>
<comment type="catalytic activity">
    <reaction evidence="9">
        <text>N(6)-methyl-L-lysyl(4)-[histone H3] + S-adenosyl-L-methionine = N(6),N(6)-dimethyl-L-lysyl(4)-[histone H3] + S-adenosyl-L-homocysteine + H(+)</text>
        <dbReference type="Rhea" id="RHEA:60268"/>
        <dbReference type="Rhea" id="RHEA-COMP:15540"/>
        <dbReference type="Rhea" id="RHEA-COMP:15543"/>
        <dbReference type="ChEBI" id="CHEBI:15378"/>
        <dbReference type="ChEBI" id="CHEBI:57856"/>
        <dbReference type="ChEBI" id="CHEBI:59789"/>
        <dbReference type="ChEBI" id="CHEBI:61929"/>
        <dbReference type="ChEBI" id="CHEBI:61976"/>
    </reaction>
</comment>
<proteinExistence type="predicted"/>
<gene>
    <name evidence="13" type="ORF">AURANDRAFT_15476</name>
</gene>
<dbReference type="Gene3D" id="2.170.270.10">
    <property type="entry name" value="SET domain"/>
    <property type="match status" value="1"/>
</dbReference>